<keyword evidence="7 10" id="KW-0283">Flagellar rotation</keyword>
<keyword evidence="12" id="KW-0282">Flagellum</keyword>
<accession>A0ABT2Z7E8</accession>
<protein>
    <recommendedName>
        <fullName evidence="10">Flagellar protein FliL</fullName>
    </recommendedName>
</protein>
<comment type="function">
    <text evidence="1 10">Controls the rotational direction of flagella during chemotaxis.</text>
</comment>
<comment type="similarity">
    <text evidence="3 10">Belongs to the FliL family.</text>
</comment>
<keyword evidence="8" id="KW-1133">Transmembrane helix</keyword>
<sequence>MRRILPLFLAVLGIGVGAGAGYLMRPAADHGFDQLAEPGEPACPTPSHAEAELGGHTPAHAPNEVEYVKLNNQFVVPVIDSGDIRSLVILSLSVETEAGGASQVYAREPRLRDALLRVLFDHANSGGFDGPFTESGTLETLRREMRDAAQDIIGPSAHDVLILDIIRQKA</sequence>
<evidence type="ECO:0000256" key="5">
    <source>
        <dbReference type="ARBA" id="ARBA00022500"/>
    </source>
</evidence>
<feature type="region of interest" description="Disordered" evidence="11">
    <location>
        <begin position="39"/>
        <end position="60"/>
    </location>
</feature>
<dbReference type="Pfam" id="PF03748">
    <property type="entry name" value="FliL"/>
    <property type="match status" value="1"/>
</dbReference>
<evidence type="ECO:0000256" key="2">
    <source>
        <dbReference type="ARBA" id="ARBA00004162"/>
    </source>
</evidence>
<keyword evidence="9 10" id="KW-0472">Membrane</keyword>
<evidence type="ECO:0000256" key="9">
    <source>
        <dbReference type="ARBA" id="ARBA00023136"/>
    </source>
</evidence>
<evidence type="ECO:0000256" key="10">
    <source>
        <dbReference type="RuleBase" id="RU364125"/>
    </source>
</evidence>
<dbReference type="Proteomes" id="UP001652542">
    <property type="component" value="Unassembled WGS sequence"/>
</dbReference>
<evidence type="ECO:0000313" key="12">
    <source>
        <dbReference type="EMBL" id="MCV2867060.1"/>
    </source>
</evidence>
<evidence type="ECO:0000256" key="1">
    <source>
        <dbReference type="ARBA" id="ARBA00002254"/>
    </source>
</evidence>
<evidence type="ECO:0000313" key="13">
    <source>
        <dbReference type="Proteomes" id="UP001652542"/>
    </source>
</evidence>
<comment type="caution">
    <text evidence="12">The sequence shown here is derived from an EMBL/GenBank/DDBJ whole genome shotgun (WGS) entry which is preliminary data.</text>
</comment>
<evidence type="ECO:0000256" key="4">
    <source>
        <dbReference type="ARBA" id="ARBA00022475"/>
    </source>
</evidence>
<gene>
    <name evidence="12" type="ORF">OEW28_00285</name>
</gene>
<dbReference type="EMBL" id="JAOWKY010000001">
    <property type="protein sequence ID" value="MCV2867060.1"/>
    <property type="molecule type" value="Genomic_DNA"/>
</dbReference>
<evidence type="ECO:0000256" key="8">
    <source>
        <dbReference type="ARBA" id="ARBA00022989"/>
    </source>
</evidence>
<evidence type="ECO:0000256" key="11">
    <source>
        <dbReference type="SAM" id="MobiDB-lite"/>
    </source>
</evidence>
<keyword evidence="4" id="KW-1003">Cell membrane</keyword>
<keyword evidence="12" id="KW-0966">Cell projection</keyword>
<reference evidence="12 13" key="1">
    <citation type="submission" date="2022-10" db="EMBL/GenBank/DDBJ databases">
        <title>Defluviimonas sp. nov., isolated from ocean surface water.</title>
        <authorList>
            <person name="He W."/>
            <person name="Wang L."/>
            <person name="Zhang D.-F."/>
        </authorList>
    </citation>
    <scope>NUCLEOTIDE SEQUENCE [LARGE SCALE GENOMIC DNA]</scope>
    <source>
        <strain evidence="12 13">WL0002</strain>
    </source>
</reference>
<name>A0ABT2Z7E8_9RHOB</name>
<organism evidence="12 13">
    <name type="scientific">Albidovulum marisflavi</name>
    <dbReference type="NCBI Taxonomy" id="2984159"/>
    <lineage>
        <taxon>Bacteria</taxon>
        <taxon>Pseudomonadati</taxon>
        <taxon>Pseudomonadota</taxon>
        <taxon>Alphaproteobacteria</taxon>
        <taxon>Rhodobacterales</taxon>
        <taxon>Paracoccaceae</taxon>
        <taxon>Albidovulum</taxon>
    </lineage>
</organism>
<proteinExistence type="inferred from homology"/>
<evidence type="ECO:0000256" key="7">
    <source>
        <dbReference type="ARBA" id="ARBA00022779"/>
    </source>
</evidence>
<keyword evidence="5 10" id="KW-0145">Chemotaxis</keyword>
<comment type="subcellular location">
    <subcellularLocation>
        <location evidence="10">Cell inner membrane</location>
    </subcellularLocation>
    <subcellularLocation>
        <location evidence="2">Cell membrane</location>
        <topology evidence="2">Single-pass membrane protein</topology>
    </subcellularLocation>
</comment>
<evidence type="ECO:0000256" key="6">
    <source>
        <dbReference type="ARBA" id="ARBA00022692"/>
    </source>
</evidence>
<dbReference type="InterPro" id="IPR005503">
    <property type="entry name" value="FliL"/>
</dbReference>
<keyword evidence="6" id="KW-0812">Transmembrane</keyword>
<evidence type="ECO:0000256" key="3">
    <source>
        <dbReference type="ARBA" id="ARBA00008281"/>
    </source>
</evidence>
<keyword evidence="13" id="KW-1185">Reference proteome</keyword>
<keyword evidence="10" id="KW-0997">Cell inner membrane</keyword>
<keyword evidence="12" id="KW-0969">Cilium</keyword>
<dbReference type="RefSeq" id="WP_263732732.1">
    <property type="nucleotide sequence ID" value="NZ_JAOWKY010000001.1"/>
</dbReference>